<dbReference type="AlphaFoldDB" id="A0A381PH24"/>
<evidence type="ECO:0000313" key="7">
    <source>
        <dbReference type="EMBL" id="SUZ66282.1"/>
    </source>
</evidence>
<dbReference type="InterPro" id="IPR035996">
    <property type="entry name" value="4pyrrol_Methylase_sf"/>
</dbReference>
<evidence type="ECO:0000256" key="2">
    <source>
        <dbReference type="ARBA" id="ARBA00022552"/>
    </source>
</evidence>
<keyword evidence="4" id="KW-0808">Transferase</keyword>
<dbReference type="SUPFAM" id="SSF53790">
    <property type="entry name" value="Tetrapyrrole methylase"/>
    <property type="match status" value="1"/>
</dbReference>
<dbReference type="FunFam" id="3.40.1010.10:FF:000007">
    <property type="entry name" value="Ribosomal RNA small subunit methyltransferase I"/>
    <property type="match status" value="1"/>
</dbReference>
<dbReference type="HAMAP" id="MF_01877">
    <property type="entry name" value="16SrRNA_methyltr_I"/>
    <property type="match status" value="1"/>
</dbReference>
<dbReference type="PROSITE" id="PS01296">
    <property type="entry name" value="RSMI"/>
    <property type="match status" value="1"/>
</dbReference>
<keyword evidence="1" id="KW-0963">Cytoplasm</keyword>
<proteinExistence type="inferred from homology"/>
<dbReference type="PANTHER" id="PTHR46111:SF1">
    <property type="entry name" value="RIBOSOMAL RNA SMALL SUBUNIT METHYLTRANSFERASE I"/>
    <property type="match status" value="1"/>
</dbReference>
<dbReference type="Pfam" id="PF00590">
    <property type="entry name" value="TP_methylase"/>
    <property type="match status" value="1"/>
</dbReference>
<keyword evidence="5" id="KW-0949">S-adenosyl-L-methionine</keyword>
<dbReference type="NCBIfam" id="TIGR00096">
    <property type="entry name" value="16S rRNA (cytidine(1402)-2'-O)-methyltransferase"/>
    <property type="match status" value="1"/>
</dbReference>
<evidence type="ECO:0000256" key="3">
    <source>
        <dbReference type="ARBA" id="ARBA00022603"/>
    </source>
</evidence>
<dbReference type="GO" id="GO:0006364">
    <property type="term" value="P:rRNA processing"/>
    <property type="evidence" value="ECO:0007669"/>
    <property type="project" value="UniProtKB-KW"/>
</dbReference>
<protein>
    <recommendedName>
        <fullName evidence="6">Tetrapyrrole methylase domain-containing protein</fullName>
    </recommendedName>
</protein>
<dbReference type="InterPro" id="IPR018063">
    <property type="entry name" value="SAM_MeTrfase_RsmI_CS"/>
</dbReference>
<evidence type="ECO:0000256" key="1">
    <source>
        <dbReference type="ARBA" id="ARBA00022490"/>
    </source>
</evidence>
<dbReference type="Gene3D" id="3.40.1010.10">
    <property type="entry name" value="Cobalt-precorrin-4 Transmethylase, Domain 1"/>
    <property type="match status" value="1"/>
</dbReference>
<dbReference type="EMBL" id="UINC01000980">
    <property type="protein sequence ID" value="SUZ66282.1"/>
    <property type="molecule type" value="Genomic_DNA"/>
</dbReference>
<dbReference type="FunFam" id="3.30.950.10:FF:000002">
    <property type="entry name" value="Ribosomal RNA small subunit methyltransferase I"/>
    <property type="match status" value="1"/>
</dbReference>
<keyword evidence="3" id="KW-0489">Methyltransferase</keyword>
<dbReference type="InterPro" id="IPR008189">
    <property type="entry name" value="rRNA_ssu_MeTfrase_I"/>
</dbReference>
<evidence type="ECO:0000256" key="5">
    <source>
        <dbReference type="ARBA" id="ARBA00022691"/>
    </source>
</evidence>
<name>A0A381PH24_9ZZZZ</name>
<evidence type="ECO:0000259" key="6">
    <source>
        <dbReference type="Pfam" id="PF00590"/>
    </source>
</evidence>
<dbReference type="GO" id="GO:0008168">
    <property type="term" value="F:methyltransferase activity"/>
    <property type="evidence" value="ECO:0007669"/>
    <property type="project" value="UniProtKB-KW"/>
</dbReference>
<evidence type="ECO:0000256" key="4">
    <source>
        <dbReference type="ARBA" id="ARBA00022679"/>
    </source>
</evidence>
<keyword evidence="2" id="KW-0698">rRNA processing</keyword>
<dbReference type="PANTHER" id="PTHR46111">
    <property type="entry name" value="RIBOSOMAL RNA SMALL SUBUNIT METHYLTRANSFERASE I"/>
    <property type="match status" value="1"/>
</dbReference>
<feature type="domain" description="Tetrapyrrole methylase" evidence="6">
    <location>
        <begin position="18"/>
        <end position="217"/>
    </location>
</feature>
<dbReference type="InterPro" id="IPR014777">
    <property type="entry name" value="4pyrrole_Mease_sub1"/>
</dbReference>
<dbReference type="InterPro" id="IPR014776">
    <property type="entry name" value="4pyrrole_Mease_sub2"/>
</dbReference>
<accession>A0A381PH24</accession>
<dbReference type="Gene3D" id="3.30.950.10">
    <property type="entry name" value="Methyltransferase, Cobalt-precorrin-4 Transmethylase, Domain 2"/>
    <property type="match status" value="1"/>
</dbReference>
<organism evidence="7">
    <name type="scientific">marine metagenome</name>
    <dbReference type="NCBI Taxonomy" id="408172"/>
    <lineage>
        <taxon>unclassified sequences</taxon>
        <taxon>metagenomes</taxon>
        <taxon>ecological metagenomes</taxon>
    </lineage>
</organism>
<dbReference type="CDD" id="cd11648">
    <property type="entry name" value="RsmI"/>
    <property type="match status" value="1"/>
</dbReference>
<gene>
    <name evidence="7" type="ORF">METZ01_LOCUS19136</name>
</gene>
<dbReference type="GO" id="GO:0032259">
    <property type="term" value="P:methylation"/>
    <property type="evidence" value="ECO:0007669"/>
    <property type="project" value="UniProtKB-KW"/>
</dbReference>
<dbReference type="InterPro" id="IPR000878">
    <property type="entry name" value="4pyrrol_Mease"/>
</dbReference>
<reference evidence="7" key="1">
    <citation type="submission" date="2018-05" db="EMBL/GenBank/DDBJ databases">
        <authorList>
            <person name="Lanie J.A."/>
            <person name="Ng W.-L."/>
            <person name="Kazmierczak K.M."/>
            <person name="Andrzejewski T.M."/>
            <person name="Davidsen T.M."/>
            <person name="Wayne K.J."/>
            <person name="Tettelin H."/>
            <person name="Glass J.I."/>
            <person name="Rusch D."/>
            <person name="Podicherti R."/>
            <person name="Tsui H.-C.T."/>
            <person name="Winkler M.E."/>
        </authorList>
    </citation>
    <scope>NUCLEOTIDE SEQUENCE</scope>
</reference>
<dbReference type="PIRSF" id="PIRSF005917">
    <property type="entry name" value="MTase_YraL"/>
    <property type="match status" value="1"/>
</dbReference>
<sequence>MFLSKISNSGDIKLNFGTLFVVATPIGNLKDISPRAVSVLENVDLIASEDTRHSKKLLSKYNIKTRQIAYHEYNEEKVVDDLVAKLLKGVSIALISDAGTPLISDPGYRLVSSAHSNGIIVSPIPGANAVISAISVSGLPTDRFCFEGYLPEKRNLRQAILKNLCNEKRTLIFLESVHRIEESIKDIAKIFGGDRAVFLGRELTKIYEQCIRTDLDSLFKMFKEELIPKKGEFILVIEGNRANNSQNVNKLISLESIIKELLKYLPGSQVVDIIVKISNLRRNDIYNLMLSIRGKSGDF</sequence>